<reference evidence="1" key="1">
    <citation type="submission" date="2014-11" db="EMBL/GenBank/DDBJ databases">
        <authorList>
            <person name="Amaro Gonzalez C."/>
        </authorList>
    </citation>
    <scope>NUCLEOTIDE SEQUENCE</scope>
</reference>
<dbReference type="AlphaFoldDB" id="A0A0E9UB54"/>
<evidence type="ECO:0000313" key="1">
    <source>
        <dbReference type="EMBL" id="JAH62415.1"/>
    </source>
</evidence>
<proteinExistence type="predicted"/>
<accession>A0A0E9UB54</accession>
<sequence>MKLHKNGFLFEETLAVENRRDFRSLDRFAPDQTKIEQLECISP</sequence>
<reference evidence="1" key="2">
    <citation type="journal article" date="2015" name="Fish Shellfish Immunol.">
        <title>Early steps in the European eel (Anguilla anguilla)-Vibrio vulnificus interaction in the gills: Role of the RtxA13 toxin.</title>
        <authorList>
            <person name="Callol A."/>
            <person name="Pajuelo D."/>
            <person name="Ebbesson L."/>
            <person name="Teles M."/>
            <person name="MacKenzie S."/>
            <person name="Amaro C."/>
        </authorList>
    </citation>
    <scope>NUCLEOTIDE SEQUENCE</scope>
</reference>
<organism evidence="1">
    <name type="scientific">Anguilla anguilla</name>
    <name type="common">European freshwater eel</name>
    <name type="synonym">Muraena anguilla</name>
    <dbReference type="NCBI Taxonomy" id="7936"/>
    <lineage>
        <taxon>Eukaryota</taxon>
        <taxon>Metazoa</taxon>
        <taxon>Chordata</taxon>
        <taxon>Craniata</taxon>
        <taxon>Vertebrata</taxon>
        <taxon>Euteleostomi</taxon>
        <taxon>Actinopterygii</taxon>
        <taxon>Neopterygii</taxon>
        <taxon>Teleostei</taxon>
        <taxon>Anguilliformes</taxon>
        <taxon>Anguillidae</taxon>
        <taxon>Anguilla</taxon>
    </lineage>
</organism>
<name>A0A0E9UB54_ANGAN</name>
<dbReference type="EMBL" id="GBXM01046162">
    <property type="protein sequence ID" value="JAH62415.1"/>
    <property type="molecule type" value="Transcribed_RNA"/>
</dbReference>
<protein>
    <submittedName>
        <fullName evidence="1">Uncharacterized protein</fullName>
    </submittedName>
</protein>